<dbReference type="AlphaFoldDB" id="A0A452EF64"/>
<organism evidence="3 4">
    <name type="scientific">Capra hircus</name>
    <name type="common">Goat</name>
    <dbReference type="NCBI Taxonomy" id="9925"/>
    <lineage>
        <taxon>Eukaryota</taxon>
        <taxon>Metazoa</taxon>
        <taxon>Chordata</taxon>
        <taxon>Craniata</taxon>
        <taxon>Vertebrata</taxon>
        <taxon>Euteleostomi</taxon>
        <taxon>Mammalia</taxon>
        <taxon>Eutheria</taxon>
        <taxon>Laurasiatheria</taxon>
        <taxon>Artiodactyla</taxon>
        <taxon>Ruminantia</taxon>
        <taxon>Pecora</taxon>
        <taxon>Bovidae</taxon>
        <taxon>Caprinae</taxon>
        <taxon>Capra</taxon>
    </lineage>
</organism>
<reference evidence="3" key="3">
    <citation type="submission" date="2025-09" db="UniProtKB">
        <authorList>
            <consortium name="Ensembl"/>
        </authorList>
    </citation>
    <scope>IDENTIFICATION</scope>
</reference>
<dbReference type="Gene3D" id="1.20.1270.60">
    <property type="entry name" value="Arfaptin homology (AH) domain/BAR domain"/>
    <property type="match status" value="1"/>
</dbReference>
<dbReference type="SMART" id="SM01237">
    <property type="entry name" value="ICA69"/>
    <property type="match status" value="1"/>
</dbReference>
<dbReference type="PANTHER" id="PTHR10164">
    <property type="entry name" value="ISLET CELL AUTOANTIGEN 1"/>
    <property type="match status" value="1"/>
</dbReference>
<dbReference type="InterPro" id="IPR024114">
    <property type="entry name" value="Islet_autoAg_Ica1/Ica1-like"/>
</dbReference>
<reference evidence="3" key="2">
    <citation type="submission" date="2025-08" db="UniProtKB">
        <authorList>
            <consortium name="Ensembl"/>
        </authorList>
    </citation>
    <scope>IDENTIFICATION</scope>
</reference>
<dbReference type="FunFam" id="1.20.1270.60:FF:000015">
    <property type="entry name" value="Islet cell autoantigen 1, 69kDa"/>
    <property type="match status" value="1"/>
</dbReference>
<dbReference type="GO" id="GO:0051049">
    <property type="term" value="P:regulation of transport"/>
    <property type="evidence" value="ECO:0007669"/>
    <property type="project" value="TreeGrafter"/>
</dbReference>
<evidence type="ECO:0000313" key="3">
    <source>
        <dbReference type="Ensembl" id="ENSCHIP00000010647.1"/>
    </source>
</evidence>
<dbReference type="InterPro" id="IPR010504">
    <property type="entry name" value="AH_dom"/>
</dbReference>
<reference evidence="3 4" key="1">
    <citation type="submission" date="2016-04" db="EMBL/GenBank/DDBJ databases">
        <title>Polished mammalian reference genomes with single-molecule sequencing and chromosome conformation capture applied to the Capra hircus genome.</title>
        <authorList>
            <person name="Bickhart D.M."/>
            <person name="Koren S."/>
            <person name="Rosen B."/>
            <person name="Hastie A."/>
            <person name="Liachko I."/>
            <person name="Sullivan S.T."/>
            <person name="Burton J."/>
            <person name="Sayre B.L."/>
            <person name="Huson H.J."/>
            <person name="Lee J."/>
            <person name="Lam E."/>
            <person name="Kelley C.M."/>
            <person name="Hutchison J.L."/>
            <person name="Zhou Y."/>
            <person name="Sun J."/>
            <person name="Crisa A."/>
            <person name="Schwartz J.C."/>
            <person name="Hammond J.A."/>
            <person name="Schroeder S.G."/>
            <person name="Liu G.E."/>
            <person name="Dunham M."/>
            <person name="Shendure J."/>
            <person name="Sonstegard T.S."/>
            <person name="Phillippy A.M."/>
            <person name="Van Tassell C.P."/>
            <person name="Smith T.P."/>
        </authorList>
    </citation>
    <scope>NUCLEOTIDE SEQUENCE [LARGE SCALE GENOMIC DNA]</scope>
</reference>
<name>A0A452EF64_CAPHI</name>
<dbReference type="Ensembl" id="ENSCHIT00000018428.1">
    <property type="protein sequence ID" value="ENSCHIP00000010647.1"/>
    <property type="gene ID" value="ENSCHIG00000013077.1"/>
</dbReference>
<evidence type="ECO:0000259" key="2">
    <source>
        <dbReference type="PROSITE" id="PS50870"/>
    </source>
</evidence>
<dbReference type="InterPro" id="IPR027267">
    <property type="entry name" value="AH/BAR_dom_sf"/>
</dbReference>
<gene>
    <name evidence="3" type="primary">ICA1L</name>
</gene>
<evidence type="ECO:0000256" key="1">
    <source>
        <dbReference type="SAM" id="MobiDB-lite"/>
    </source>
</evidence>
<feature type="compositionally biased region" description="Polar residues" evidence="1">
    <location>
        <begin position="389"/>
        <end position="399"/>
    </location>
</feature>
<feature type="compositionally biased region" description="Basic and acidic residues" evidence="1">
    <location>
        <begin position="415"/>
        <end position="424"/>
    </location>
</feature>
<feature type="region of interest" description="Disordered" evidence="1">
    <location>
        <begin position="389"/>
        <end position="424"/>
    </location>
</feature>
<dbReference type="SMART" id="SM01015">
    <property type="entry name" value="Arfaptin"/>
    <property type="match status" value="1"/>
</dbReference>
<dbReference type="Bgee" id="ENSCHIG00000013077">
    <property type="expression patterns" value="Expressed in prefrontal cortex and 5 other cell types or tissues"/>
</dbReference>
<evidence type="ECO:0000313" key="4">
    <source>
        <dbReference type="Proteomes" id="UP000291000"/>
    </source>
</evidence>
<dbReference type="Pfam" id="PF04629">
    <property type="entry name" value="ICA69"/>
    <property type="match status" value="1"/>
</dbReference>
<sequence>MDFFGQHRPEDNQSVVSRMQKKYWKTKQVFIKATGKKEDEHVVASDAELDAKLEVFHSIQETCTELLKIVEKYQLRLNVISEEENELGLFLKFQAERDTTQAGKMMDATGKALCSSAKQRLALYTPLSRLQQEVATFSQRAVSDTWTTINRMERARTEYRGALLWMKDVSQELDPDTLKQVEKFRKVQIQVRNSKTSFDKLKMDVCQKVDLLGASRCNMLSHSLATYQRTLLGFWEKTARMMSQIHGTCMGLHPYDFVALKQLQDIPMKLTEDHKEERIEDNSLSENLIAKDLPVDSLEDDFEKEFSFLNSLLSPGCWSAGESSQECQAVFGSPKAGLTCQEPSGGSEPLAHSAGFLPSQLFDLGLHAAGAFNSWASHGGLEFPLSHIDNQPVPSQSPKKLTKYLDPLSNPDAIGHSDDELLNA</sequence>
<dbReference type="GO" id="GO:0005794">
    <property type="term" value="C:Golgi apparatus"/>
    <property type="evidence" value="ECO:0007669"/>
    <property type="project" value="TreeGrafter"/>
</dbReference>
<accession>A0A452EF64</accession>
<dbReference type="Proteomes" id="UP000291000">
    <property type="component" value="Chromosome 2"/>
</dbReference>
<keyword evidence="4" id="KW-1185">Reference proteome</keyword>
<dbReference type="PROSITE" id="PS50870">
    <property type="entry name" value="AH"/>
    <property type="match status" value="1"/>
</dbReference>
<feature type="domain" description="AH" evidence="2">
    <location>
        <begin position="44"/>
        <end position="247"/>
    </location>
</feature>
<dbReference type="CDD" id="cd07661">
    <property type="entry name" value="BAR_ICA69"/>
    <property type="match status" value="1"/>
</dbReference>
<protein>
    <submittedName>
        <fullName evidence="3">Islet cell autoantigen 1 like</fullName>
    </submittedName>
</protein>
<dbReference type="PANTHER" id="PTHR10164:SF5">
    <property type="entry name" value="ISLET CELL AUTOANTIGEN 1-LIKE PROTEIN"/>
    <property type="match status" value="1"/>
</dbReference>
<dbReference type="GO" id="GO:0019904">
    <property type="term" value="F:protein domain specific binding"/>
    <property type="evidence" value="ECO:0007669"/>
    <property type="project" value="InterPro"/>
</dbReference>
<proteinExistence type="predicted"/>
<dbReference type="InterPro" id="IPR006723">
    <property type="entry name" value="Islet_autoAg_Ica1_C"/>
</dbReference>
<dbReference type="EMBL" id="LWLT01000002">
    <property type="status" value="NOT_ANNOTATED_CDS"/>
    <property type="molecule type" value="Genomic_DNA"/>
</dbReference>
<dbReference type="GeneTree" id="ENSGT00390000005530"/>
<dbReference type="SUPFAM" id="SSF103657">
    <property type="entry name" value="BAR/IMD domain-like"/>
    <property type="match status" value="1"/>
</dbReference>
<dbReference type="Pfam" id="PF06456">
    <property type="entry name" value="Arfaptin"/>
    <property type="match status" value="1"/>
</dbReference>